<dbReference type="InterPro" id="IPR050525">
    <property type="entry name" value="ECM_Assembly_Org"/>
</dbReference>
<accession>A0A8S4NEG2</accession>
<feature type="chain" id="PRO_5035741981" description="VWFA domain-containing protein" evidence="1">
    <location>
        <begin position="25"/>
        <end position="357"/>
    </location>
</feature>
<feature type="domain" description="VWFA" evidence="2">
    <location>
        <begin position="153"/>
        <end position="342"/>
    </location>
</feature>
<dbReference type="SUPFAM" id="SSF53300">
    <property type="entry name" value="vWA-like"/>
    <property type="match status" value="1"/>
</dbReference>
<organism evidence="3 4">
    <name type="scientific">Owenia fusiformis</name>
    <name type="common">Polychaete worm</name>
    <dbReference type="NCBI Taxonomy" id="6347"/>
    <lineage>
        <taxon>Eukaryota</taxon>
        <taxon>Metazoa</taxon>
        <taxon>Spiralia</taxon>
        <taxon>Lophotrochozoa</taxon>
        <taxon>Annelida</taxon>
        <taxon>Polychaeta</taxon>
        <taxon>Sedentaria</taxon>
        <taxon>Canalipalpata</taxon>
        <taxon>Sabellida</taxon>
        <taxon>Oweniida</taxon>
        <taxon>Oweniidae</taxon>
        <taxon>Owenia</taxon>
    </lineage>
</organism>
<dbReference type="EMBL" id="CAIIXF020000003">
    <property type="protein sequence ID" value="CAH1779200.1"/>
    <property type="molecule type" value="Genomic_DNA"/>
</dbReference>
<sequence>MDNYLCLNHIICWIILTSSLTIEGARKYSAPGRTSTSRCGLGPTRYLAAPEINPGEGDICNYFACERGIYRLKSCPKGFGVHRKFMKIGRRGIAQNTFPCIIRTSACKRTVLNDIVSGKNMLAAGTNSSNTSSSTNTLDKIPFIPKVAFCGIDLAIAVDISCSIAIEDKILVKKFVTDLIKRLKIGTGFVKVAGLTFGSEVFPIQFFDESRSTQATNYNFERMKLVDKRCRTHTDEAMELIRDHIFTKARGDRPDKKNFLILTSDGNTYHGRTSDNSMYKERTKAAGRDIRAKGTETFVVGLPTKKKGKITGMDEWMEIGGDENHVFLLESFNQLSAKIDELISASCKDSEFNFWDR</sequence>
<evidence type="ECO:0000313" key="3">
    <source>
        <dbReference type="EMBL" id="CAH1779200.1"/>
    </source>
</evidence>
<dbReference type="AlphaFoldDB" id="A0A8S4NEG2"/>
<dbReference type="Pfam" id="PF00092">
    <property type="entry name" value="VWA"/>
    <property type="match status" value="1"/>
</dbReference>
<evidence type="ECO:0000259" key="2">
    <source>
        <dbReference type="PROSITE" id="PS50234"/>
    </source>
</evidence>
<dbReference type="CDD" id="cd01450">
    <property type="entry name" value="vWFA_subfamily_ECM"/>
    <property type="match status" value="1"/>
</dbReference>
<dbReference type="Proteomes" id="UP000749559">
    <property type="component" value="Unassembled WGS sequence"/>
</dbReference>
<dbReference type="OrthoDB" id="5981541at2759"/>
<keyword evidence="4" id="KW-1185">Reference proteome</keyword>
<dbReference type="Gene3D" id="3.40.50.410">
    <property type="entry name" value="von Willebrand factor, type A domain"/>
    <property type="match status" value="1"/>
</dbReference>
<evidence type="ECO:0000313" key="4">
    <source>
        <dbReference type="Proteomes" id="UP000749559"/>
    </source>
</evidence>
<proteinExistence type="predicted"/>
<evidence type="ECO:0000256" key="1">
    <source>
        <dbReference type="SAM" id="SignalP"/>
    </source>
</evidence>
<dbReference type="SMART" id="SM00327">
    <property type="entry name" value="VWA"/>
    <property type="match status" value="1"/>
</dbReference>
<keyword evidence="1" id="KW-0732">Signal</keyword>
<gene>
    <name evidence="3" type="ORF">OFUS_LOCUS6029</name>
</gene>
<feature type="signal peptide" evidence="1">
    <location>
        <begin position="1"/>
        <end position="24"/>
    </location>
</feature>
<comment type="caution">
    <text evidence="3">The sequence shown here is derived from an EMBL/GenBank/DDBJ whole genome shotgun (WGS) entry which is preliminary data.</text>
</comment>
<dbReference type="PROSITE" id="PS50234">
    <property type="entry name" value="VWFA"/>
    <property type="match status" value="1"/>
</dbReference>
<name>A0A8S4NEG2_OWEFU</name>
<dbReference type="InterPro" id="IPR002035">
    <property type="entry name" value="VWF_A"/>
</dbReference>
<dbReference type="PANTHER" id="PTHR24020">
    <property type="entry name" value="COLLAGEN ALPHA"/>
    <property type="match status" value="1"/>
</dbReference>
<dbReference type="InterPro" id="IPR036465">
    <property type="entry name" value="vWFA_dom_sf"/>
</dbReference>
<reference evidence="3" key="1">
    <citation type="submission" date="2022-03" db="EMBL/GenBank/DDBJ databases">
        <authorList>
            <person name="Martin C."/>
        </authorList>
    </citation>
    <scope>NUCLEOTIDE SEQUENCE</scope>
</reference>
<protein>
    <recommendedName>
        <fullName evidence="2">VWFA domain-containing protein</fullName>
    </recommendedName>
</protein>
<dbReference type="PANTHER" id="PTHR24020:SF84">
    <property type="entry name" value="VWFA DOMAIN-CONTAINING PROTEIN"/>
    <property type="match status" value="1"/>
</dbReference>